<dbReference type="Proteomes" id="UP000245884">
    <property type="component" value="Unassembled WGS sequence"/>
</dbReference>
<dbReference type="GO" id="GO:0008757">
    <property type="term" value="F:S-adenosylmethionine-dependent methyltransferase activity"/>
    <property type="evidence" value="ECO:0007669"/>
    <property type="project" value="InterPro"/>
</dbReference>
<dbReference type="GeneID" id="37025675"/>
<dbReference type="RefSeq" id="XP_025361849.1">
    <property type="nucleotide sequence ID" value="XM_025503852.1"/>
</dbReference>
<dbReference type="STRING" id="1569628.A0A316UPL5"/>
<accession>A0A316UPL5</accession>
<proteinExistence type="inferred from homology"/>
<evidence type="ECO:0000313" key="6">
    <source>
        <dbReference type="Proteomes" id="UP000245884"/>
    </source>
</evidence>
<feature type="domain" description="Methyltransferase type 11" evidence="4">
    <location>
        <begin position="56"/>
        <end position="154"/>
    </location>
</feature>
<dbReference type="Gene3D" id="3.40.50.150">
    <property type="entry name" value="Vaccinia Virus protein VP39"/>
    <property type="match status" value="1"/>
</dbReference>
<dbReference type="OrthoDB" id="10027013at2759"/>
<reference evidence="5 6" key="1">
    <citation type="journal article" date="2018" name="Mol. Biol. Evol.">
        <title>Broad Genomic Sampling Reveals a Smut Pathogenic Ancestry of the Fungal Clade Ustilaginomycotina.</title>
        <authorList>
            <person name="Kijpornyongpan T."/>
            <person name="Mondo S.J."/>
            <person name="Barry K."/>
            <person name="Sandor L."/>
            <person name="Lee J."/>
            <person name="Lipzen A."/>
            <person name="Pangilinan J."/>
            <person name="LaButti K."/>
            <person name="Hainaut M."/>
            <person name="Henrissat B."/>
            <person name="Grigoriev I.V."/>
            <person name="Spatafora J.W."/>
            <person name="Aime M.C."/>
        </authorList>
    </citation>
    <scope>NUCLEOTIDE SEQUENCE [LARGE SCALE GENOMIC DNA]</scope>
    <source>
        <strain evidence="5 6">MCA 5214</strain>
    </source>
</reference>
<dbReference type="InterPro" id="IPR013216">
    <property type="entry name" value="Methyltransf_11"/>
</dbReference>
<dbReference type="Pfam" id="PF08241">
    <property type="entry name" value="Methyltransf_11"/>
    <property type="match status" value="1"/>
</dbReference>
<gene>
    <name evidence="5" type="ORF">BDZ90DRAFT_188755</name>
</gene>
<dbReference type="PANTHER" id="PTHR44942:SF4">
    <property type="entry name" value="METHYLTRANSFERASE TYPE 11 DOMAIN-CONTAINING PROTEIN"/>
    <property type="match status" value="1"/>
</dbReference>
<dbReference type="InterPro" id="IPR051052">
    <property type="entry name" value="Diverse_substrate_MTase"/>
</dbReference>
<dbReference type="AlphaFoldDB" id="A0A316UPL5"/>
<name>A0A316UPL5_9BASI</name>
<keyword evidence="3 5" id="KW-0808">Transferase</keyword>
<evidence type="ECO:0000256" key="3">
    <source>
        <dbReference type="ARBA" id="ARBA00022679"/>
    </source>
</evidence>
<keyword evidence="6" id="KW-1185">Reference proteome</keyword>
<dbReference type="GO" id="GO:0032259">
    <property type="term" value="P:methylation"/>
    <property type="evidence" value="ECO:0007669"/>
    <property type="project" value="UniProtKB-KW"/>
</dbReference>
<keyword evidence="2 5" id="KW-0489">Methyltransferase</keyword>
<sequence length="192" mass="21821">MSEQAAPHRPENYYADADWAKYAQLRPHYPAEIFFLLSSYLDQYNPAKAGARRAIDYGSGSGVIVRDLLERCGVDQVLATDLNANALEEGQRILGPELGERYSTLAGRAGHLDPKDVPDESFDLVVSAEAAHWFDQEEWIKEAHRILRPGGTLCAWFYPFPAYILDCPAAVYPLWRMWLCARCSEEAKQRRR</sequence>
<evidence type="ECO:0000313" key="5">
    <source>
        <dbReference type="EMBL" id="PWN27237.1"/>
    </source>
</evidence>
<comment type="similarity">
    <text evidence="1">Belongs to the methyltransferase superfamily.</text>
</comment>
<evidence type="ECO:0000259" key="4">
    <source>
        <dbReference type="Pfam" id="PF08241"/>
    </source>
</evidence>
<dbReference type="CDD" id="cd02440">
    <property type="entry name" value="AdoMet_MTases"/>
    <property type="match status" value="1"/>
</dbReference>
<dbReference type="SUPFAM" id="SSF53335">
    <property type="entry name" value="S-adenosyl-L-methionine-dependent methyltransferases"/>
    <property type="match status" value="1"/>
</dbReference>
<dbReference type="PANTHER" id="PTHR44942">
    <property type="entry name" value="METHYLTRANSF_11 DOMAIN-CONTAINING PROTEIN"/>
    <property type="match status" value="1"/>
</dbReference>
<organism evidence="5 6">
    <name type="scientific">Jaminaea rosea</name>
    <dbReference type="NCBI Taxonomy" id="1569628"/>
    <lineage>
        <taxon>Eukaryota</taxon>
        <taxon>Fungi</taxon>
        <taxon>Dikarya</taxon>
        <taxon>Basidiomycota</taxon>
        <taxon>Ustilaginomycotina</taxon>
        <taxon>Exobasidiomycetes</taxon>
        <taxon>Microstromatales</taxon>
        <taxon>Microstromatales incertae sedis</taxon>
        <taxon>Jaminaea</taxon>
    </lineage>
</organism>
<evidence type="ECO:0000256" key="2">
    <source>
        <dbReference type="ARBA" id="ARBA00022603"/>
    </source>
</evidence>
<dbReference type="InterPro" id="IPR029063">
    <property type="entry name" value="SAM-dependent_MTases_sf"/>
</dbReference>
<protein>
    <submittedName>
        <fullName evidence="5">S-adenosyl-L-methionine-dependent methyltransferase</fullName>
    </submittedName>
</protein>
<evidence type="ECO:0000256" key="1">
    <source>
        <dbReference type="ARBA" id="ARBA00008361"/>
    </source>
</evidence>
<dbReference type="EMBL" id="KZ819669">
    <property type="protein sequence ID" value="PWN27237.1"/>
    <property type="molecule type" value="Genomic_DNA"/>
</dbReference>